<reference evidence="1 2" key="1">
    <citation type="submission" date="2020-09" db="EMBL/GenBank/DDBJ databases">
        <title>De no assembly of potato wild relative species, Solanum commersonii.</title>
        <authorList>
            <person name="Cho K."/>
        </authorList>
    </citation>
    <scope>NUCLEOTIDE SEQUENCE [LARGE SCALE GENOMIC DNA]</scope>
    <source>
        <strain evidence="1">LZ3.2</strain>
        <tissue evidence="1">Leaf</tissue>
    </source>
</reference>
<comment type="caution">
    <text evidence="1">The sequence shown here is derived from an EMBL/GenBank/DDBJ whole genome shotgun (WGS) entry which is preliminary data.</text>
</comment>
<organism evidence="1 2">
    <name type="scientific">Solanum commersonii</name>
    <name type="common">Commerson's wild potato</name>
    <name type="synonym">Commerson's nightshade</name>
    <dbReference type="NCBI Taxonomy" id="4109"/>
    <lineage>
        <taxon>Eukaryota</taxon>
        <taxon>Viridiplantae</taxon>
        <taxon>Streptophyta</taxon>
        <taxon>Embryophyta</taxon>
        <taxon>Tracheophyta</taxon>
        <taxon>Spermatophyta</taxon>
        <taxon>Magnoliopsida</taxon>
        <taxon>eudicotyledons</taxon>
        <taxon>Gunneridae</taxon>
        <taxon>Pentapetalae</taxon>
        <taxon>asterids</taxon>
        <taxon>lamiids</taxon>
        <taxon>Solanales</taxon>
        <taxon>Solanaceae</taxon>
        <taxon>Solanoideae</taxon>
        <taxon>Solaneae</taxon>
        <taxon>Solanum</taxon>
    </lineage>
</organism>
<proteinExistence type="predicted"/>
<dbReference type="EMBL" id="JACXVP010000010">
    <property type="protein sequence ID" value="KAG5580308.1"/>
    <property type="molecule type" value="Genomic_DNA"/>
</dbReference>
<evidence type="ECO:0000313" key="1">
    <source>
        <dbReference type="EMBL" id="KAG5580308.1"/>
    </source>
</evidence>
<gene>
    <name evidence="1" type="ORF">H5410_050935</name>
</gene>
<accession>A0A9J5WZ22</accession>
<dbReference type="Proteomes" id="UP000824120">
    <property type="component" value="Chromosome 10"/>
</dbReference>
<protein>
    <submittedName>
        <fullName evidence="1">Uncharacterized protein</fullName>
    </submittedName>
</protein>
<sequence length="168" mass="20380">MEQAYCNNNGKIWFFWNSDMACNILEAEDQHITCELKHVKCNANFHVTFIYAKCKEHLRRPLWDKLIQDEQHIKYFKFLHCWTESDTFMNTVEECWSRTVQGNPMWRLHQKMKRLATTPSAWSRKEFGDIFSIVEEYEEQVREAEEKIITNNSEDNRAKEFFLDRKIE</sequence>
<dbReference type="OrthoDB" id="1935089at2759"/>
<evidence type="ECO:0000313" key="2">
    <source>
        <dbReference type="Proteomes" id="UP000824120"/>
    </source>
</evidence>
<name>A0A9J5WZ22_SOLCO</name>
<dbReference type="AlphaFoldDB" id="A0A9J5WZ22"/>
<keyword evidence="2" id="KW-1185">Reference proteome</keyword>